<comment type="caution">
    <text evidence="14">The sequence shown here is derived from an EMBL/GenBank/DDBJ whole genome shotgun (WGS) entry which is preliminary data.</text>
</comment>
<accession>A0A8J4M4W5</accession>
<evidence type="ECO:0000256" key="8">
    <source>
        <dbReference type="ARBA" id="ARBA00025046"/>
    </source>
</evidence>
<evidence type="ECO:0000256" key="4">
    <source>
        <dbReference type="ARBA" id="ARBA00011233"/>
    </source>
</evidence>
<dbReference type="SUPFAM" id="SSF89562">
    <property type="entry name" value="RraA-like"/>
    <property type="match status" value="1"/>
</dbReference>
<dbReference type="Proteomes" id="UP000677918">
    <property type="component" value="Unassembled WGS sequence"/>
</dbReference>
<dbReference type="AlphaFoldDB" id="A0A8J4M4W5"/>
<evidence type="ECO:0000256" key="6">
    <source>
        <dbReference type="ARBA" id="ARBA00012947"/>
    </source>
</evidence>
<sequence>MMNRFFRGIGCIGFHDTLPDELSIKMHAWMLLVQCRAQNVNASKRVGELYGCCSSERECVEEVIGLFLQGRFGKLLLHNVVTGTHRTTKGEDRMSTEERQQLLELYKDLRVTDVRDGMDWVGMHGYGSVHHEIRPLFRTRAVGIARTARYLPYEGPVPRVTGDEYTEWVKWYYKEVCNDPWGQDIEEGDFICLDVAGVDVGLLGSNNTLDFKLKGARGYLTNGGGIRDTDEVIMQGIPVWSKFISQGMDQARIRYYEKDTPIAIGGVAIYPGDVVVADGDGVVVVPRKLAFEVARYAHQELRGDKEGRKKLYEKLGWELDDTVK</sequence>
<dbReference type="InterPro" id="IPR036704">
    <property type="entry name" value="RraA/RraA-like_sf"/>
</dbReference>
<comment type="function">
    <text evidence="8">Catalyzes the aldol cleavage of 4-hydroxy-4-methyl-2-oxoglutarate (HMG) into 2 molecules of pyruvate. Also contains a secondary oxaloacetate (OAA) decarboxylase activity due to the common pyruvate enolate transition state formed following C-C bond cleavage in the retro-aldol and decarboxylation reactions.</text>
</comment>
<keyword evidence="13" id="KW-0460">Magnesium</keyword>
<evidence type="ECO:0000256" key="9">
    <source>
        <dbReference type="ARBA" id="ARBA00029596"/>
    </source>
</evidence>
<dbReference type="EC" id="4.1.3.17" evidence="5"/>
<comment type="cofactor">
    <cofactor evidence="13">
        <name>Mg(2+)</name>
        <dbReference type="ChEBI" id="CHEBI:18420"/>
    </cofactor>
</comment>
<evidence type="ECO:0000256" key="11">
    <source>
        <dbReference type="ARBA" id="ARBA00032305"/>
    </source>
</evidence>
<dbReference type="EC" id="4.1.1.112" evidence="6"/>
<comment type="subunit">
    <text evidence="4">Homotrimer.</text>
</comment>
<comment type="catalytic activity">
    <reaction evidence="1">
        <text>4-hydroxy-4-methyl-2-oxoglutarate = 2 pyruvate</text>
        <dbReference type="Rhea" id="RHEA:22748"/>
        <dbReference type="ChEBI" id="CHEBI:15361"/>
        <dbReference type="ChEBI" id="CHEBI:58276"/>
        <dbReference type="EC" id="4.1.3.17"/>
    </reaction>
</comment>
<dbReference type="PANTHER" id="PTHR33254:SF4">
    <property type="entry name" value="4-HYDROXY-4-METHYL-2-OXOGLUTARATE ALDOLASE 3-RELATED"/>
    <property type="match status" value="1"/>
</dbReference>
<keyword evidence="13" id="KW-0479">Metal-binding</keyword>
<dbReference type="PANTHER" id="PTHR33254">
    <property type="entry name" value="4-HYDROXY-4-METHYL-2-OXOGLUTARATE ALDOLASE 3-RELATED"/>
    <property type="match status" value="1"/>
</dbReference>
<evidence type="ECO:0000256" key="1">
    <source>
        <dbReference type="ARBA" id="ARBA00001342"/>
    </source>
</evidence>
<dbReference type="Gene3D" id="3.50.30.40">
    <property type="entry name" value="Ribonuclease E inhibitor RraA/RraA-like"/>
    <property type="match status" value="1"/>
</dbReference>
<name>A0A8J4M4W5_9BACL</name>
<gene>
    <name evidence="14" type="ORF">XYCOK13_41100</name>
</gene>
<comment type="catalytic activity">
    <reaction evidence="12">
        <text>oxaloacetate + H(+) = pyruvate + CO2</text>
        <dbReference type="Rhea" id="RHEA:15641"/>
        <dbReference type="ChEBI" id="CHEBI:15361"/>
        <dbReference type="ChEBI" id="CHEBI:15378"/>
        <dbReference type="ChEBI" id="CHEBI:16452"/>
        <dbReference type="ChEBI" id="CHEBI:16526"/>
        <dbReference type="EC" id="4.1.1.112"/>
    </reaction>
</comment>
<feature type="binding site" evidence="13">
    <location>
        <position position="227"/>
    </location>
    <ligand>
        <name>substrate</name>
    </ligand>
</feature>
<dbReference type="EMBL" id="BOVK01000076">
    <property type="protein sequence ID" value="GIQ71286.1"/>
    <property type="molecule type" value="Genomic_DNA"/>
</dbReference>
<comment type="similarity">
    <text evidence="3">Belongs to the class II aldolase/RraA-like family.</text>
</comment>
<keyword evidence="15" id="KW-1185">Reference proteome</keyword>
<dbReference type="GO" id="GO:0047443">
    <property type="term" value="F:4-hydroxy-4-methyl-2-oxoglutarate aldolase activity"/>
    <property type="evidence" value="ECO:0007669"/>
    <property type="project" value="UniProtKB-EC"/>
</dbReference>
<proteinExistence type="inferred from homology"/>
<dbReference type="GO" id="GO:0008948">
    <property type="term" value="F:oxaloacetate decarboxylase activity"/>
    <property type="evidence" value="ECO:0007669"/>
    <property type="project" value="UniProtKB-EC"/>
</dbReference>
<evidence type="ECO:0000256" key="2">
    <source>
        <dbReference type="ARBA" id="ARBA00001968"/>
    </source>
</evidence>
<evidence type="ECO:0000256" key="13">
    <source>
        <dbReference type="PIRSR" id="PIRSR605493-1"/>
    </source>
</evidence>
<protein>
    <recommendedName>
        <fullName evidence="7">Putative 4-hydroxy-4-methyl-2-oxoglutarate aldolase</fullName>
        <ecNumber evidence="6">4.1.1.112</ecNumber>
        <ecNumber evidence="5">4.1.3.17</ecNumber>
    </recommendedName>
    <alternativeName>
        <fullName evidence="11">Oxaloacetate decarboxylase</fullName>
    </alternativeName>
    <alternativeName>
        <fullName evidence="9">Regulator of ribonuclease activity homolog</fullName>
    </alternativeName>
    <alternativeName>
        <fullName evidence="10">RraA-like protein</fullName>
    </alternativeName>
</protein>
<evidence type="ECO:0000256" key="10">
    <source>
        <dbReference type="ARBA" id="ARBA00030169"/>
    </source>
</evidence>
<dbReference type="InterPro" id="IPR005493">
    <property type="entry name" value="RraA/RraA-like"/>
</dbReference>
<evidence type="ECO:0000256" key="5">
    <source>
        <dbReference type="ARBA" id="ARBA00012213"/>
    </source>
</evidence>
<dbReference type="Pfam" id="PF03737">
    <property type="entry name" value="RraA-like"/>
    <property type="match status" value="1"/>
</dbReference>
<evidence type="ECO:0000256" key="7">
    <source>
        <dbReference type="ARBA" id="ARBA00016549"/>
    </source>
</evidence>
<dbReference type="GO" id="GO:0046872">
    <property type="term" value="F:metal ion binding"/>
    <property type="evidence" value="ECO:0007669"/>
    <property type="project" value="UniProtKB-KW"/>
</dbReference>
<evidence type="ECO:0000256" key="3">
    <source>
        <dbReference type="ARBA" id="ARBA00008621"/>
    </source>
</evidence>
<comment type="cofactor">
    <cofactor evidence="2">
        <name>a divalent metal cation</name>
        <dbReference type="ChEBI" id="CHEBI:60240"/>
    </cofactor>
</comment>
<reference evidence="14" key="1">
    <citation type="submission" date="2021-04" db="EMBL/GenBank/DDBJ databases">
        <title>Draft genome sequence of Xylanibacillus composti strain K13.</title>
        <authorList>
            <person name="Uke A."/>
            <person name="Chhe C."/>
            <person name="Baramee S."/>
            <person name="Kosugi A."/>
        </authorList>
    </citation>
    <scope>NUCLEOTIDE SEQUENCE</scope>
    <source>
        <strain evidence="14">K13</strain>
    </source>
</reference>
<feature type="binding site" evidence="13">
    <location>
        <position position="228"/>
    </location>
    <ligand>
        <name>Mg(2+)</name>
        <dbReference type="ChEBI" id="CHEBI:18420"/>
    </ligand>
</feature>
<evidence type="ECO:0000256" key="12">
    <source>
        <dbReference type="ARBA" id="ARBA00047973"/>
    </source>
</evidence>
<organism evidence="14 15">
    <name type="scientific">Xylanibacillus composti</name>
    <dbReference type="NCBI Taxonomy" id="1572762"/>
    <lineage>
        <taxon>Bacteria</taxon>
        <taxon>Bacillati</taxon>
        <taxon>Bacillota</taxon>
        <taxon>Bacilli</taxon>
        <taxon>Bacillales</taxon>
        <taxon>Paenibacillaceae</taxon>
        <taxon>Xylanibacillus</taxon>
    </lineage>
</organism>
<evidence type="ECO:0000313" key="14">
    <source>
        <dbReference type="EMBL" id="GIQ71286.1"/>
    </source>
</evidence>
<evidence type="ECO:0000313" key="15">
    <source>
        <dbReference type="Proteomes" id="UP000677918"/>
    </source>
</evidence>